<dbReference type="CDD" id="cd01647">
    <property type="entry name" value="RT_LTR"/>
    <property type="match status" value="1"/>
</dbReference>
<evidence type="ECO:0000259" key="7">
    <source>
        <dbReference type="Pfam" id="PF13456"/>
    </source>
</evidence>
<keyword evidence="4" id="KW-0255">Endonuclease</keyword>
<sequence length="1192" mass="135218">MGEHSPLGNPLGKRGSACVLHESTPFPWRRAEGCVPQEESPSYRTLSSVSIFVGGFTVTYLDLPLWIRVGVPLPPSPSQSAPQPMLFTLPSQAEVAPPPVTLPIPTLEDPHARMDRLEQRLRVETTTTLEGLIHMMTADRATCIVFSDDDLPPEGLDHVCPLYITVGCSGLRVPSVLLDNGSTLNVCPLATTIALGFAPSDFGLSTQTVRAYDSTKREVLRILTFFNLLLGRPRIHKIGAIPYSLYQKVKFIHDGHVITVQSTRDMLASSEPVLQISYSEDDLFFIGFTFDEIQTLEIEDFCRDFVAMSFDQHNSTVGPSEFIAAIDHDTTFGLGFIPIEADYRYMVRLRKERLQLSDGALGTFVSVAIAPPSPDRASLLSLCFLEELFPYDEYQDEMDMMAMSHITSIVQFQPISPFDMFGVFTIEVVEETQTILAQELLEGDGSLFEGTVSPIEEVSNLVDPPLSFDVLLGFVSLSDNVSIASFMDLSIFEYLPVSCDNERVSPAIGNVGTIDFGTEDQPRELKIGSPLSTNERDRLIHLLRSIKQKLRRLHSRWSLQVKEEIKKQLSVGFISVVEYLEWLANIVPVPKKDGKVRVCVDFRDLNKASPKDDFPFPHIDLLLDNTVGHSMLSFMDGFLGTDHLDAIERFFERIRKFRLKLNPKKCIFGVTSGKLLGHMVSERGIKVDLDKIKAILDMLVPRTEKEIRGFLGRLQYISRFIARLIDILPPTSGRPLLLHLSVSDMTLGCMLAQLDDSGKDQAIYYMSKRMLEYEMGYVMIERYCLTLVWVIRRLRHYMTEYSVHLISCLDPLRYLFDRLALTGRLMRWLVLLTEFDIYYASEKAIKGSIVVDHLASLPASENRPVDDDFPDEEFVAMTSLLGWCMYFDGATNQSGYEIGVLLVSPQGDHILRSVCLAFSDRHPTMNNIVEYEACILGLETALELGIRQMEIFGDSNLVLRHIRGDWKIRDVKLKLYHTYLELLVGRFDDLRYVHLLRASHTYPEVAIAKDRRALRQLTTRFVICGDILYRRSTDGMFLLCLDRASADCMMRKVHISPKSSSGHKFILVAIDYFTKWVEVTSYVRLTSARVASFIRPQTNETIETTNKNIKRILRKMVKTSRDWSEKLPFALWTYRTSFRTFTGATPNSLVYGMEVAFIVEIEMGSLRVTLKQQISETEWAQARFDQLNLLDD</sequence>
<dbReference type="PANTHER" id="PTHR48475:SF1">
    <property type="entry name" value="RNASE H TYPE-1 DOMAIN-CONTAINING PROTEIN"/>
    <property type="match status" value="1"/>
</dbReference>
<dbReference type="InterPro" id="IPR043128">
    <property type="entry name" value="Rev_trsase/Diguanyl_cyclase"/>
</dbReference>
<dbReference type="PANTHER" id="PTHR48475">
    <property type="entry name" value="RIBONUCLEASE H"/>
    <property type="match status" value="1"/>
</dbReference>
<dbReference type="InterPro" id="IPR002156">
    <property type="entry name" value="RNaseH_domain"/>
</dbReference>
<dbReference type="Pfam" id="PF17917">
    <property type="entry name" value="RT_RNaseH"/>
    <property type="match status" value="1"/>
</dbReference>
<dbReference type="InterPro" id="IPR041373">
    <property type="entry name" value="RT_RNaseH"/>
</dbReference>
<dbReference type="InterPro" id="IPR036397">
    <property type="entry name" value="RNaseH_sf"/>
</dbReference>
<gene>
    <name evidence="9" type="ORF">VITISV_029123</name>
</gene>
<evidence type="ECO:0000256" key="3">
    <source>
        <dbReference type="ARBA" id="ARBA00022722"/>
    </source>
</evidence>
<reference evidence="9" key="1">
    <citation type="journal article" date="2007" name="PLoS ONE">
        <title>The first genome sequence of an elite grapevine cultivar (Pinot noir Vitis vinifera L.): coping with a highly heterozygous genome.</title>
        <authorList>
            <person name="Velasco R."/>
            <person name="Zharkikh A."/>
            <person name="Troggio M."/>
            <person name="Cartwright D.A."/>
            <person name="Cestaro A."/>
            <person name="Pruss D."/>
            <person name="Pindo M."/>
            <person name="FitzGerald L.M."/>
            <person name="Vezzulli S."/>
            <person name="Reid J."/>
            <person name="Malacarne G."/>
            <person name="Iliev D."/>
            <person name="Coppola G."/>
            <person name="Wardell B."/>
            <person name="Micheletti D."/>
            <person name="Macalma T."/>
            <person name="Facci M."/>
            <person name="Mitchell J.T."/>
            <person name="Perazzolli M."/>
            <person name="Eldredge G."/>
            <person name="Gatto P."/>
            <person name="Oyzerski R."/>
            <person name="Moretto M."/>
            <person name="Gutin N."/>
            <person name="Stefanini M."/>
            <person name="Chen Y."/>
            <person name="Segala C."/>
            <person name="Davenport C."/>
            <person name="Dematte L."/>
            <person name="Mraz A."/>
            <person name="Battilana J."/>
            <person name="Stormo K."/>
            <person name="Costa F."/>
            <person name="Tao Q."/>
            <person name="Si-Ammour A."/>
            <person name="Harkins T."/>
            <person name="Lackey A."/>
            <person name="Perbost C."/>
            <person name="Taillon B."/>
            <person name="Stella A."/>
            <person name="Solovyev V."/>
            <person name="Fawcett J.A."/>
            <person name="Sterck L."/>
            <person name="Vandepoele K."/>
            <person name="Grando S.M."/>
            <person name="Toppo S."/>
            <person name="Moser C."/>
            <person name="Lanchbury J."/>
            <person name="Bogden R."/>
            <person name="Skolnick M."/>
            <person name="Sgaramella V."/>
            <person name="Bhatnagar S.K."/>
            <person name="Fontana P."/>
            <person name="Gutin A."/>
            <person name="Van de Peer Y."/>
            <person name="Salamini F."/>
            <person name="Viola R."/>
        </authorList>
    </citation>
    <scope>NUCLEOTIDE SEQUENCE</scope>
</reference>
<evidence type="ECO:0000256" key="4">
    <source>
        <dbReference type="ARBA" id="ARBA00022759"/>
    </source>
</evidence>
<dbReference type="Gene3D" id="3.30.70.270">
    <property type="match status" value="3"/>
</dbReference>
<accession>A5B0B1</accession>
<keyword evidence="1" id="KW-0808">Transferase</keyword>
<evidence type="ECO:0000256" key="1">
    <source>
        <dbReference type="ARBA" id="ARBA00022679"/>
    </source>
</evidence>
<evidence type="ECO:0000259" key="8">
    <source>
        <dbReference type="Pfam" id="PF17917"/>
    </source>
</evidence>
<dbReference type="GO" id="GO:0004523">
    <property type="term" value="F:RNA-DNA hybrid ribonuclease activity"/>
    <property type="evidence" value="ECO:0007669"/>
    <property type="project" value="InterPro"/>
</dbReference>
<dbReference type="Gene3D" id="3.10.10.10">
    <property type="entry name" value="HIV Type 1 Reverse Transcriptase, subunit A, domain 1"/>
    <property type="match status" value="1"/>
</dbReference>
<protein>
    <recommendedName>
        <fullName evidence="10">Retrovirus-related Pol polyprotein from transposon 297</fullName>
    </recommendedName>
</protein>
<dbReference type="InterPro" id="IPR012337">
    <property type="entry name" value="RNaseH-like_sf"/>
</dbReference>
<dbReference type="SUPFAM" id="SSF56672">
    <property type="entry name" value="DNA/RNA polymerases"/>
    <property type="match status" value="1"/>
</dbReference>
<dbReference type="EMBL" id="AM442214">
    <property type="protein sequence ID" value="CAN73994.1"/>
    <property type="molecule type" value="Genomic_DNA"/>
</dbReference>
<evidence type="ECO:0008006" key="10">
    <source>
        <dbReference type="Google" id="ProtNLM"/>
    </source>
</evidence>
<dbReference type="GO" id="GO:0003676">
    <property type="term" value="F:nucleic acid binding"/>
    <property type="evidence" value="ECO:0007669"/>
    <property type="project" value="InterPro"/>
</dbReference>
<dbReference type="Pfam" id="PF13456">
    <property type="entry name" value="RVT_3"/>
    <property type="match status" value="1"/>
</dbReference>
<evidence type="ECO:0000256" key="5">
    <source>
        <dbReference type="ARBA" id="ARBA00022801"/>
    </source>
</evidence>
<dbReference type="CDD" id="cd09279">
    <property type="entry name" value="RNase_HI_like"/>
    <property type="match status" value="1"/>
</dbReference>
<name>A5B0B1_VITVI</name>
<keyword evidence="5" id="KW-0378">Hydrolase</keyword>
<dbReference type="GO" id="GO:0003964">
    <property type="term" value="F:RNA-directed DNA polymerase activity"/>
    <property type="evidence" value="ECO:0007669"/>
    <property type="project" value="UniProtKB-KW"/>
</dbReference>
<evidence type="ECO:0000256" key="6">
    <source>
        <dbReference type="ARBA" id="ARBA00022918"/>
    </source>
</evidence>
<keyword evidence="2" id="KW-0548">Nucleotidyltransferase</keyword>
<proteinExistence type="predicted"/>
<dbReference type="AlphaFoldDB" id="A5B0B1"/>
<dbReference type="Gene3D" id="3.30.420.10">
    <property type="entry name" value="Ribonuclease H-like superfamily/Ribonuclease H"/>
    <property type="match status" value="2"/>
</dbReference>
<organism evidence="9">
    <name type="scientific">Vitis vinifera</name>
    <name type="common">Grape</name>
    <dbReference type="NCBI Taxonomy" id="29760"/>
    <lineage>
        <taxon>Eukaryota</taxon>
        <taxon>Viridiplantae</taxon>
        <taxon>Streptophyta</taxon>
        <taxon>Embryophyta</taxon>
        <taxon>Tracheophyta</taxon>
        <taxon>Spermatophyta</taxon>
        <taxon>Magnoliopsida</taxon>
        <taxon>eudicotyledons</taxon>
        <taxon>Gunneridae</taxon>
        <taxon>Pentapetalae</taxon>
        <taxon>rosids</taxon>
        <taxon>Vitales</taxon>
        <taxon>Vitaceae</taxon>
        <taxon>Viteae</taxon>
        <taxon>Vitis</taxon>
    </lineage>
</organism>
<feature type="domain" description="Reverse transcriptase RNase H-like" evidence="8">
    <location>
        <begin position="734"/>
        <end position="835"/>
    </location>
</feature>
<dbReference type="SUPFAM" id="SSF53098">
    <property type="entry name" value="Ribonuclease H-like"/>
    <property type="match status" value="2"/>
</dbReference>
<keyword evidence="6" id="KW-0695">RNA-directed DNA polymerase</keyword>
<keyword evidence="3" id="KW-0540">Nuclease</keyword>
<evidence type="ECO:0000313" key="9">
    <source>
        <dbReference type="EMBL" id="CAN73994.1"/>
    </source>
</evidence>
<feature type="domain" description="RNase H type-1" evidence="7">
    <location>
        <begin position="887"/>
        <end position="998"/>
    </location>
</feature>
<dbReference type="InterPro" id="IPR043502">
    <property type="entry name" value="DNA/RNA_pol_sf"/>
</dbReference>
<evidence type="ECO:0000256" key="2">
    <source>
        <dbReference type="ARBA" id="ARBA00022695"/>
    </source>
</evidence>